<organism evidence="2 3">
    <name type="scientific">Panicum virgatum</name>
    <name type="common">Blackwell switchgrass</name>
    <dbReference type="NCBI Taxonomy" id="38727"/>
    <lineage>
        <taxon>Eukaryota</taxon>
        <taxon>Viridiplantae</taxon>
        <taxon>Streptophyta</taxon>
        <taxon>Embryophyta</taxon>
        <taxon>Tracheophyta</taxon>
        <taxon>Spermatophyta</taxon>
        <taxon>Magnoliopsida</taxon>
        <taxon>Liliopsida</taxon>
        <taxon>Poales</taxon>
        <taxon>Poaceae</taxon>
        <taxon>PACMAD clade</taxon>
        <taxon>Panicoideae</taxon>
        <taxon>Panicodae</taxon>
        <taxon>Paniceae</taxon>
        <taxon>Panicinae</taxon>
        <taxon>Panicum</taxon>
        <taxon>Panicum sect. Hiantes</taxon>
    </lineage>
</organism>
<feature type="transmembrane region" description="Helical" evidence="1">
    <location>
        <begin position="6"/>
        <end position="28"/>
    </location>
</feature>
<keyword evidence="1" id="KW-1133">Transmembrane helix</keyword>
<evidence type="ECO:0000313" key="2">
    <source>
        <dbReference type="EMBL" id="KAG2537282.1"/>
    </source>
</evidence>
<dbReference type="Proteomes" id="UP000823388">
    <property type="component" value="Chromosome 9N"/>
</dbReference>
<reference evidence="2 3" key="1">
    <citation type="submission" date="2020-05" db="EMBL/GenBank/DDBJ databases">
        <title>WGS assembly of Panicum virgatum.</title>
        <authorList>
            <person name="Lovell J.T."/>
            <person name="Jenkins J."/>
            <person name="Shu S."/>
            <person name="Juenger T.E."/>
            <person name="Schmutz J."/>
        </authorList>
    </citation>
    <scope>NUCLEOTIDE SEQUENCE [LARGE SCALE GENOMIC DNA]</scope>
    <source>
        <strain evidence="3">cv. AP13</strain>
    </source>
</reference>
<name>A0A8T0MMF6_PANVG</name>
<evidence type="ECO:0000313" key="3">
    <source>
        <dbReference type="Proteomes" id="UP000823388"/>
    </source>
</evidence>
<protein>
    <submittedName>
        <fullName evidence="2">Uncharacterized protein</fullName>
    </submittedName>
</protein>
<sequence>MCRKLIAKVVWVMSSFIVCIAMAMVTILSSCRSRWRGAHPARRQACGMQDALGVCSVPVRGWTGGGSLLRIQA</sequence>
<dbReference type="EMBL" id="CM029054">
    <property type="protein sequence ID" value="KAG2537282.1"/>
    <property type="molecule type" value="Genomic_DNA"/>
</dbReference>
<keyword evidence="3" id="KW-1185">Reference proteome</keyword>
<keyword evidence="1" id="KW-0472">Membrane</keyword>
<comment type="caution">
    <text evidence="2">The sequence shown here is derived from an EMBL/GenBank/DDBJ whole genome shotgun (WGS) entry which is preliminary data.</text>
</comment>
<keyword evidence="1" id="KW-0812">Transmembrane</keyword>
<dbReference type="AlphaFoldDB" id="A0A8T0MMF6"/>
<gene>
    <name evidence="2" type="ORF">PVAP13_9NG257973</name>
</gene>
<proteinExistence type="predicted"/>
<dbReference type="PROSITE" id="PS51257">
    <property type="entry name" value="PROKAR_LIPOPROTEIN"/>
    <property type="match status" value="1"/>
</dbReference>
<accession>A0A8T0MMF6</accession>
<evidence type="ECO:0000256" key="1">
    <source>
        <dbReference type="SAM" id="Phobius"/>
    </source>
</evidence>